<dbReference type="Pfam" id="PF04820">
    <property type="entry name" value="Trp_halogenase"/>
    <property type="match status" value="2"/>
</dbReference>
<dbReference type="PANTHER" id="PTHR43747:SF5">
    <property type="entry name" value="FAD-BINDING DOMAIN-CONTAINING PROTEIN"/>
    <property type="match status" value="1"/>
</dbReference>
<accession>A0A379IEN9</accession>
<dbReference type="GO" id="GO:0004497">
    <property type="term" value="F:monooxygenase activity"/>
    <property type="evidence" value="ECO:0007669"/>
    <property type="project" value="UniProtKB-KW"/>
</dbReference>
<dbReference type="OrthoDB" id="103324at2"/>
<dbReference type="KEGG" id="pfn:HZ99_04865"/>
<dbReference type="AlphaFoldDB" id="A0A379IEN9"/>
<keyword evidence="1" id="KW-0560">Oxidoreductase</keyword>
<organism evidence="3 4">
    <name type="scientific">Pseudomonas fluorescens</name>
    <dbReference type="NCBI Taxonomy" id="294"/>
    <lineage>
        <taxon>Bacteria</taxon>
        <taxon>Pseudomonadati</taxon>
        <taxon>Pseudomonadota</taxon>
        <taxon>Gammaproteobacteria</taxon>
        <taxon>Pseudomonadales</taxon>
        <taxon>Pseudomonadaceae</taxon>
        <taxon>Pseudomonas</taxon>
    </lineage>
</organism>
<name>A0A379IEN9_PSEFL</name>
<dbReference type="PANTHER" id="PTHR43747">
    <property type="entry name" value="FAD-BINDING PROTEIN"/>
    <property type="match status" value="1"/>
</dbReference>
<gene>
    <name evidence="3" type="ORF">NCTC10392_03238</name>
</gene>
<dbReference type="InterPro" id="IPR036188">
    <property type="entry name" value="FAD/NAD-bd_sf"/>
</dbReference>
<evidence type="ECO:0000256" key="1">
    <source>
        <dbReference type="ARBA" id="ARBA00023002"/>
    </source>
</evidence>
<dbReference type="InterPro" id="IPR050816">
    <property type="entry name" value="Flavin-dep_Halogenase_NPB"/>
</dbReference>
<dbReference type="EMBL" id="UGUS01000002">
    <property type="protein sequence ID" value="SUD31310.1"/>
    <property type="molecule type" value="Genomic_DNA"/>
</dbReference>
<dbReference type="Proteomes" id="UP000255125">
    <property type="component" value="Unassembled WGS sequence"/>
</dbReference>
<evidence type="ECO:0000313" key="4">
    <source>
        <dbReference type="Proteomes" id="UP000255125"/>
    </source>
</evidence>
<keyword evidence="2" id="KW-0503">Monooxygenase</keyword>
<proteinExistence type="predicted"/>
<dbReference type="RefSeq" id="WP_038441622.1">
    <property type="nucleotide sequence ID" value="NZ_CP008896.1"/>
</dbReference>
<reference evidence="3 4" key="1">
    <citation type="submission" date="2018-06" db="EMBL/GenBank/DDBJ databases">
        <authorList>
            <consortium name="Pathogen Informatics"/>
            <person name="Doyle S."/>
        </authorList>
    </citation>
    <scope>NUCLEOTIDE SEQUENCE [LARGE SCALE GENOMIC DNA]</scope>
    <source>
        <strain evidence="3 4">NCTC10392</strain>
    </source>
</reference>
<evidence type="ECO:0000256" key="2">
    <source>
        <dbReference type="ARBA" id="ARBA00023033"/>
    </source>
</evidence>
<evidence type="ECO:0000313" key="3">
    <source>
        <dbReference type="EMBL" id="SUD31310.1"/>
    </source>
</evidence>
<dbReference type="InterPro" id="IPR006905">
    <property type="entry name" value="Flavin_halogenase"/>
</dbReference>
<protein>
    <submittedName>
        <fullName evidence="3">Flavin-dependent dehydrogenase</fullName>
    </submittedName>
</protein>
<sequence length="556" mass="63993">MKRIAIMGAGVAGHLAALYFKKRLPGVDVILIGRPDRKRPIVGESTVELTTHFFKGLGLGRLLEEKHYHKYGLTYYLKLRNNPECRNYVVHEAPGVIRMPAYNLNRFSFDKDLRQIVGDHQVHMIEADVTAVDLNAGEHATHLLTLRSAADEQQQLTADWVVDATGRNRFMAKKLKLHKEATYQRSTFWLRLKDFDRSILSSITAHKDKHHCYDPYYVTHHFYGKGYWIWMIPMRSDDGNEMISIGITYRPDMIEQKISTLEAFKDKVMADHPVITELIESGQLVDTQAMHNYMYEARQYYSTEGWFLLGDAAFTFDPANSAGLAYVAQQIPQVAAMIEKDIHGSLTPAYVNCLESHIQAQLALQDTWSKWYEVMDDPFMMGWTLLFANMAYFHVVLPMYMTGDFLDGHQAQQFADLLPRYTREMQPSPLPFACLLQEIRRSNPGLSPTMMPNLYSRTINFDLYKAENRARPIYASNYYLRSALLRVRLMKMVKWSLSTHHLRLLLRHGCGAVQDLARAAVLRLKPSLFYKYGESPELLKSPFGKEGGFLDLVRRG</sequence>
<dbReference type="SUPFAM" id="SSF51905">
    <property type="entry name" value="FAD/NAD(P)-binding domain"/>
    <property type="match status" value="1"/>
</dbReference>
<dbReference type="Gene3D" id="3.50.50.60">
    <property type="entry name" value="FAD/NAD(P)-binding domain"/>
    <property type="match status" value="1"/>
</dbReference>